<accession>A0A7X4Y6X3</accession>
<gene>
    <name evidence="2" type="ORF">GTZ93_05485</name>
</gene>
<keyword evidence="3" id="KW-1185">Reference proteome</keyword>
<dbReference type="Proteomes" id="UP000537825">
    <property type="component" value="Unassembled WGS sequence"/>
</dbReference>
<dbReference type="EMBL" id="JAAAPK010000001">
    <property type="protein sequence ID" value="NBC39274.1"/>
    <property type="molecule type" value="Genomic_DNA"/>
</dbReference>
<organism evidence="2 3">
    <name type="scientific">Corallococcus exiguus</name>
    <dbReference type="NCBI Taxonomy" id="83462"/>
    <lineage>
        <taxon>Bacteria</taxon>
        <taxon>Pseudomonadati</taxon>
        <taxon>Myxococcota</taxon>
        <taxon>Myxococcia</taxon>
        <taxon>Myxococcales</taxon>
        <taxon>Cystobacterineae</taxon>
        <taxon>Myxococcaceae</taxon>
        <taxon>Corallococcus</taxon>
    </lineage>
</organism>
<protein>
    <submittedName>
        <fullName evidence="2">Uncharacterized protein</fullName>
    </submittedName>
</protein>
<reference evidence="2 3" key="1">
    <citation type="submission" date="2020-01" db="EMBL/GenBank/DDBJ databases">
        <title>The draft genome sequence of Corallococcus exiguus DSM 14696.</title>
        <authorList>
            <person name="Zhang X."/>
            <person name="Zhu H."/>
        </authorList>
    </citation>
    <scope>NUCLEOTIDE SEQUENCE [LARGE SCALE GENOMIC DNA]</scope>
    <source>
        <strain evidence="2 3">DSM 14696</strain>
    </source>
</reference>
<dbReference type="RefSeq" id="WP_161662663.1">
    <property type="nucleotide sequence ID" value="NZ_CBCSLE010000035.1"/>
</dbReference>
<evidence type="ECO:0000256" key="1">
    <source>
        <dbReference type="SAM" id="MobiDB-lite"/>
    </source>
</evidence>
<feature type="region of interest" description="Disordered" evidence="1">
    <location>
        <begin position="47"/>
        <end position="76"/>
    </location>
</feature>
<dbReference type="AlphaFoldDB" id="A0A7X4Y6X3"/>
<proteinExistence type="predicted"/>
<evidence type="ECO:0000313" key="2">
    <source>
        <dbReference type="EMBL" id="NBC39274.1"/>
    </source>
</evidence>
<feature type="region of interest" description="Disordered" evidence="1">
    <location>
        <begin position="254"/>
        <end position="279"/>
    </location>
</feature>
<comment type="caution">
    <text evidence="2">The sequence shown here is derived from an EMBL/GenBank/DDBJ whole genome shotgun (WGS) entry which is preliminary data.</text>
</comment>
<evidence type="ECO:0000313" key="3">
    <source>
        <dbReference type="Proteomes" id="UP000537825"/>
    </source>
</evidence>
<feature type="region of interest" description="Disordered" evidence="1">
    <location>
        <begin position="101"/>
        <end position="146"/>
    </location>
</feature>
<name>A0A7X4Y6X3_9BACT</name>
<sequence>MTLPRPMQRSRRSTTLNLLRPLMRKRVAGAVLALALVGALSAGMASGMDRVRRKKPPRPSESPPQAKEKPVHASSPTLLASARSVALPAYGMDTWDVKSRVRQGSRPVPAKPHVRDAATTPSSTVLMRGSEDDATATDSPASRPTVLPATARIPAPLHVSWRVVDASADTVRLVARLDRSPGFTAPVEVSLRVPPRTVLREGPRSPIVLDGETREVPWTLGLPADGRPDDDLVLLASAGGESFGVHAEARYHFGRTLTESPRPAPTGPSLPDSLMRARE</sequence>